<evidence type="ECO:0000313" key="4">
    <source>
        <dbReference type="WBParaSite" id="HNAJ_0001034401-mRNA-1"/>
    </source>
</evidence>
<gene>
    <name evidence="2" type="ORF">HNAJ_LOCUS10339</name>
</gene>
<sequence length="120" mass="13729">MQMVLRQLKQFEESGEYLNVRQFIDAKYGLWSEDRKMADRAAMEAHIANQDAFIEKGYYPWDEPSETGSENGSKPRSIRYTYRVQGAKTLDDALLESDQCDEPESSTTSDSQPQPNASDH</sequence>
<accession>A0A0R3TRV5</accession>
<feature type="compositionally biased region" description="Acidic residues" evidence="1">
    <location>
        <begin position="95"/>
        <end position="104"/>
    </location>
</feature>
<evidence type="ECO:0000313" key="3">
    <source>
        <dbReference type="Proteomes" id="UP000278807"/>
    </source>
</evidence>
<dbReference type="WBParaSite" id="HNAJ_0001034401-mRNA-1">
    <property type="protein sequence ID" value="HNAJ_0001034401-mRNA-1"/>
    <property type="gene ID" value="HNAJ_0001034401"/>
</dbReference>
<dbReference type="Proteomes" id="UP000278807">
    <property type="component" value="Unassembled WGS sequence"/>
</dbReference>
<protein>
    <submittedName>
        <fullName evidence="4">Phg_2220_C domain-containing protein</fullName>
    </submittedName>
</protein>
<dbReference type="AlphaFoldDB" id="A0A0R3TRV5"/>
<dbReference type="STRING" id="102285.A0A0R3TRV5"/>
<name>A0A0R3TRV5_RODNA</name>
<evidence type="ECO:0000313" key="2">
    <source>
        <dbReference type="EMBL" id="VDO07727.1"/>
    </source>
</evidence>
<organism evidence="4">
    <name type="scientific">Rodentolepis nana</name>
    <name type="common">Dwarf tapeworm</name>
    <name type="synonym">Hymenolepis nana</name>
    <dbReference type="NCBI Taxonomy" id="102285"/>
    <lineage>
        <taxon>Eukaryota</taxon>
        <taxon>Metazoa</taxon>
        <taxon>Spiralia</taxon>
        <taxon>Lophotrochozoa</taxon>
        <taxon>Platyhelminthes</taxon>
        <taxon>Cestoda</taxon>
        <taxon>Eucestoda</taxon>
        <taxon>Cyclophyllidea</taxon>
        <taxon>Hymenolepididae</taxon>
        <taxon>Rodentolepis</taxon>
    </lineage>
</organism>
<feature type="compositionally biased region" description="Polar residues" evidence="1">
    <location>
        <begin position="105"/>
        <end position="120"/>
    </location>
</feature>
<proteinExistence type="predicted"/>
<reference evidence="2 3" key="2">
    <citation type="submission" date="2018-11" db="EMBL/GenBank/DDBJ databases">
        <authorList>
            <consortium name="Pathogen Informatics"/>
        </authorList>
    </citation>
    <scope>NUCLEOTIDE SEQUENCE [LARGE SCALE GENOMIC DNA]</scope>
</reference>
<dbReference type="EMBL" id="UZAE01012991">
    <property type="protein sequence ID" value="VDO07727.1"/>
    <property type="molecule type" value="Genomic_DNA"/>
</dbReference>
<feature type="region of interest" description="Disordered" evidence="1">
    <location>
        <begin position="95"/>
        <end position="120"/>
    </location>
</feature>
<reference evidence="4" key="1">
    <citation type="submission" date="2017-02" db="UniProtKB">
        <authorList>
            <consortium name="WormBaseParasite"/>
        </authorList>
    </citation>
    <scope>IDENTIFICATION</scope>
</reference>
<evidence type="ECO:0000256" key="1">
    <source>
        <dbReference type="SAM" id="MobiDB-lite"/>
    </source>
</evidence>
<keyword evidence="3" id="KW-1185">Reference proteome</keyword>